<dbReference type="Gene3D" id="2.60.40.1890">
    <property type="entry name" value="PCu(A)C copper chaperone"/>
    <property type="match status" value="1"/>
</dbReference>
<gene>
    <name evidence="2" type="ORF">ACFQ4H_12965</name>
</gene>
<dbReference type="PANTHER" id="PTHR36302:SF1">
    <property type="entry name" value="COPPER CHAPERONE PCU(A)C"/>
    <property type="match status" value="1"/>
</dbReference>
<comment type="caution">
    <text evidence="2">The sequence shown here is derived from an EMBL/GenBank/DDBJ whole genome shotgun (WGS) entry which is preliminary data.</text>
</comment>
<dbReference type="EMBL" id="JBHTMP010000016">
    <property type="protein sequence ID" value="MFD1322005.1"/>
    <property type="molecule type" value="Genomic_DNA"/>
</dbReference>
<sequence length="186" mass="18612">MSHLVTGRTAVVRASLAVVAALALGGLAGCGAADPPLNDRPNVTPSTTTPAGGVTVRDAWAKASDTGMTAVFGMLVNGGTSDITITGATSPLSPVELHEMAMKDGKMVMQQKANGLTIKAGGSHALEPGGDHLMLMKLAKPVKAGDEVSVTLTLADGGTIQFTAVAKPFAGAEESYAPGTHASHPA</sequence>
<keyword evidence="3" id="KW-1185">Reference proteome</keyword>
<protein>
    <submittedName>
        <fullName evidence="2">Copper chaperone PCu(A)C</fullName>
    </submittedName>
</protein>
<name>A0ABW3YDU6_9ACTN</name>
<organism evidence="2 3">
    <name type="scientific">Micromonospora sonneratiae</name>
    <dbReference type="NCBI Taxonomy" id="1184706"/>
    <lineage>
        <taxon>Bacteria</taxon>
        <taxon>Bacillati</taxon>
        <taxon>Actinomycetota</taxon>
        <taxon>Actinomycetes</taxon>
        <taxon>Micromonosporales</taxon>
        <taxon>Micromonosporaceae</taxon>
        <taxon>Micromonospora</taxon>
    </lineage>
</organism>
<dbReference type="InterPro" id="IPR007410">
    <property type="entry name" value="LpqE-like"/>
</dbReference>
<reference evidence="3" key="1">
    <citation type="journal article" date="2019" name="Int. J. Syst. Evol. Microbiol.">
        <title>The Global Catalogue of Microorganisms (GCM) 10K type strain sequencing project: providing services to taxonomists for standard genome sequencing and annotation.</title>
        <authorList>
            <consortium name="The Broad Institute Genomics Platform"/>
            <consortium name="The Broad Institute Genome Sequencing Center for Infectious Disease"/>
            <person name="Wu L."/>
            <person name="Ma J."/>
        </authorList>
    </citation>
    <scope>NUCLEOTIDE SEQUENCE [LARGE SCALE GENOMIC DNA]</scope>
    <source>
        <strain evidence="3">JCM 31037</strain>
    </source>
</reference>
<dbReference type="SUPFAM" id="SSF110087">
    <property type="entry name" value="DR1885-like metal-binding protein"/>
    <property type="match status" value="1"/>
</dbReference>
<dbReference type="InterPro" id="IPR058248">
    <property type="entry name" value="Lxx211020-like"/>
</dbReference>
<feature type="chain" id="PRO_5045339730" evidence="1">
    <location>
        <begin position="33"/>
        <end position="186"/>
    </location>
</feature>
<dbReference type="InterPro" id="IPR036182">
    <property type="entry name" value="PCuAC_sf"/>
</dbReference>
<keyword evidence="1" id="KW-0732">Signal</keyword>
<dbReference type="Proteomes" id="UP001597260">
    <property type="component" value="Unassembled WGS sequence"/>
</dbReference>
<dbReference type="RefSeq" id="WP_377570468.1">
    <property type="nucleotide sequence ID" value="NZ_JBHTMP010000016.1"/>
</dbReference>
<evidence type="ECO:0000256" key="1">
    <source>
        <dbReference type="SAM" id="SignalP"/>
    </source>
</evidence>
<accession>A0ABW3YDU6</accession>
<proteinExistence type="predicted"/>
<evidence type="ECO:0000313" key="3">
    <source>
        <dbReference type="Proteomes" id="UP001597260"/>
    </source>
</evidence>
<dbReference type="PANTHER" id="PTHR36302">
    <property type="entry name" value="BLR7088 PROTEIN"/>
    <property type="match status" value="1"/>
</dbReference>
<feature type="signal peptide" evidence="1">
    <location>
        <begin position="1"/>
        <end position="32"/>
    </location>
</feature>
<dbReference type="Pfam" id="PF04314">
    <property type="entry name" value="PCuAC"/>
    <property type="match status" value="1"/>
</dbReference>
<evidence type="ECO:0000313" key="2">
    <source>
        <dbReference type="EMBL" id="MFD1322005.1"/>
    </source>
</evidence>